<dbReference type="InterPro" id="IPR011053">
    <property type="entry name" value="Single_hybrid_motif"/>
</dbReference>
<evidence type="ECO:0000313" key="6">
    <source>
        <dbReference type="Proteomes" id="UP000181728"/>
    </source>
</evidence>
<feature type="domain" description="Lipoyl-binding" evidence="2">
    <location>
        <begin position="12"/>
        <end position="74"/>
    </location>
</feature>
<gene>
    <name evidence="4" type="ORF">ATX59_06940</name>
    <name evidence="3" type="ORF">GA838_01710</name>
    <name evidence="5" type="ORF">OENI_1426</name>
</gene>
<dbReference type="RefSeq" id="WP_002816842.1">
    <property type="nucleotide sequence ID" value="NZ_CP014324.1"/>
</dbReference>
<dbReference type="PANTHER" id="PTHR45266:SF3">
    <property type="entry name" value="OXALOACETATE DECARBOXYLASE ALPHA CHAIN"/>
    <property type="match status" value="1"/>
</dbReference>
<dbReference type="InterPro" id="IPR050709">
    <property type="entry name" value="Biotin_Carboxyl_Carrier/Decarb"/>
</dbReference>
<keyword evidence="1" id="KW-0092">Biotin</keyword>
<dbReference type="InterPro" id="IPR000089">
    <property type="entry name" value="Biotin_lipoyl"/>
</dbReference>
<accession>A0A483BDD3</accession>
<name>A0A483BDD3_OENOE</name>
<evidence type="ECO:0000259" key="2">
    <source>
        <dbReference type="Pfam" id="PF00364"/>
    </source>
</evidence>
<organism evidence="4 6">
    <name type="scientific">Oenococcus oeni</name>
    <name type="common">Leuconostoc oenos</name>
    <dbReference type="NCBI Taxonomy" id="1247"/>
    <lineage>
        <taxon>Bacteria</taxon>
        <taxon>Bacillati</taxon>
        <taxon>Bacillota</taxon>
        <taxon>Bacilli</taxon>
        <taxon>Lactobacillales</taxon>
        <taxon>Lactobacillaceae</taxon>
        <taxon>Oenococcus</taxon>
    </lineage>
</organism>
<dbReference type="Proteomes" id="UP001281024">
    <property type="component" value="Unassembled WGS sequence"/>
</dbReference>
<dbReference type="CDD" id="cd06850">
    <property type="entry name" value="biotinyl_domain"/>
    <property type="match status" value="1"/>
</dbReference>
<dbReference type="EMBL" id="MLOK01000047">
    <property type="protein sequence ID" value="OIM20832.1"/>
    <property type="molecule type" value="Genomic_DNA"/>
</dbReference>
<dbReference type="GeneID" id="75066314"/>
<protein>
    <submittedName>
        <fullName evidence="4">Acetyl-CoA carboxylase biotin carboxyl carrier protein subunit</fullName>
    </submittedName>
    <submittedName>
        <fullName evidence="3">Biotin/lipoyl-binding protein</fullName>
    </submittedName>
    <submittedName>
        <fullName evidence="5">Methylcrotonyl-CoA carboxylase biotinylated subunit (Leucine degradation) (LgeHB)</fullName>
    </submittedName>
</protein>
<dbReference type="PANTHER" id="PTHR45266">
    <property type="entry name" value="OXALOACETATE DECARBOXYLASE ALPHA CHAIN"/>
    <property type="match status" value="1"/>
</dbReference>
<dbReference type="Pfam" id="PF00364">
    <property type="entry name" value="Biotin_lipoyl"/>
    <property type="match status" value="1"/>
</dbReference>
<evidence type="ECO:0000313" key="4">
    <source>
        <dbReference type="EMBL" id="OIM20832.1"/>
    </source>
</evidence>
<evidence type="ECO:0000313" key="3">
    <source>
        <dbReference type="EMBL" id="MDV7714499.1"/>
    </source>
</evidence>
<evidence type="ECO:0000313" key="5">
    <source>
        <dbReference type="EMBL" id="VDB98704.1"/>
    </source>
</evidence>
<proteinExistence type="predicted"/>
<sequence>MKEERSIRILAPVAGRITDIQVKQKEKVNAGDVIGTLSVNNVKNEILSETTGIISSINVNVGDRVIATDTLFEIASDE</sequence>
<dbReference type="Gene3D" id="2.40.50.100">
    <property type="match status" value="1"/>
</dbReference>
<evidence type="ECO:0000313" key="7">
    <source>
        <dbReference type="Proteomes" id="UP000294726"/>
    </source>
</evidence>
<reference evidence="4 6" key="1">
    <citation type="journal article" date="2016" name="BMC Genomics">
        <title>Consensus pan-genome assembly of the specialised wine bacterium Oenococcus oeni.</title>
        <authorList>
            <person name="Sternes P.R."/>
            <person name="Borneman A.R."/>
        </authorList>
    </citation>
    <scope>NUCLEOTIDE SEQUENCE [LARGE SCALE GENOMIC DNA]</scope>
    <source>
        <strain evidence="4 6">AWRIB661</strain>
    </source>
</reference>
<evidence type="ECO:0000256" key="1">
    <source>
        <dbReference type="ARBA" id="ARBA00023267"/>
    </source>
</evidence>
<dbReference type="Proteomes" id="UP000181728">
    <property type="component" value="Unassembled WGS sequence"/>
</dbReference>
<reference evidence="3" key="3">
    <citation type="submission" date="2019-10" db="EMBL/GenBank/DDBJ databases">
        <title>Malate fermentation in French cider.</title>
        <authorList>
            <person name="Cousin F.J."/>
            <person name="Medina Fernandez S."/>
            <person name="Misery B."/>
            <person name="Laplace J.-M."/>
            <person name="Cretenet M."/>
        </authorList>
    </citation>
    <scope>NUCLEOTIDE SEQUENCE</scope>
    <source>
        <strain evidence="3">UCMA15129</strain>
    </source>
</reference>
<dbReference type="AlphaFoldDB" id="A0A483BDD3"/>
<dbReference type="SUPFAM" id="SSF51230">
    <property type="entry name" value="Single hybrid motif"/>
    <property type="match status" value="1"/>
</dbReference>
<dbReference type="EMBL" id="LR031358">
    <property type="protein sequence ID" value="VDB98704.1"/>
    <property type="molecule type" value="Genomic_DNA"/>
</dbReference>
<dbReference type="Proteomes" id="UP000294726">
    <property type="component" value="Chromosome"/>
</dbReference>
<reference evidence="5 7" key="2">
    <citation type="submission" date="2018-08" db="EMBL/GenBank/DDBJ databases">
        <authorList>
            <person name="Lorentzen P. G. S. M."/>
        </authorList>
    </citation>
    <scope>NUCLEOTIDE SEQUENCE [LARGE SCALE GENOMIC DNA]</scope>
    <source>
        <strain evidence="5 7">CRBO_1381</strain>
    </source>
</reference>
<dbReference type="EMBL" id="WERV01000001">
    <property type="protein sequence ID" value="MDV7714499.1"/>
    <property type="molecule type" value="Genomic_DNA"/>
</dbReference>